<protein>
    <submittedName>
        <fullName evidence="1">Uncharacterized protein</fullName>
    </submittedName>
</protein>
<comment type="caution">
    <text evidence="1">The sequence shown here is derived from an EMBL/GenBank/DDBJ whole genome shotgun (WGS) entry which is preliminary data.</text>
</comment>
<organism evidence="1">
    <name type="scientific">hydrocarbon metagenome</name>
    <dbReference type="NCBI Taxonomy" id="938273"/>
    <lineage>
        <taxon>unclassified sequences</taxon>
        <taxon>metagenomes</taxon>
        <taxon>ecological metagenomes</taxon>
    </lineage>
</organism>
<accession>A0A0W8FM97</accession>
<gene>
    <name evidence="1" type="ORF">ASZ90_008286</name>
</gene>
<reference evidence="1" key="1">
    <citation type="journal article" date="2015" name="Proc. Natl. Acad. Sci. U.S.A.">
        <title>Networks of energetic and metabolic interactions define dynamics in microbial communities.</title>
        <authorList>
            <person name="Embree M."/>
            <person name="Liu J.K."/>
            <person name="Al-Bassam M.M."/>
            <person name="Zengler K."/>
        </authorList>
    </citation>
    <scope>NUCLEOTIDE SEQUENCE</scope>
</reference>
<sequence length="39" mass="4686">MKYFSKTFLIFLDSRLRGNDSAVRTDSRRSLPPRRRGRE</sequence>
<dbReference type="EMBL" id="LNQE01001003">
    <property type="protein sequence ID" value="KUG21940.1"/>
    <property type="molecule type" value="Genomic_DNA"/>
</dbReference>
<evidence type="ECO:0000313" key="1">
    <source>
        <dbReference type="EMBL" id="KUG21940.1"/>
    </source>
</evidence>
<dbReference type="AlphaFoldDB" id="A0A0W8FM97"/>
<proteinExistence type="predicted"/>
<name>A0A0W8FM97_9ZZZZ</name>